<dbReference type="AlphaFoldDB" id="A0A812Y1V5"/>
<keyword evidence="2" id="KW-1185">Reference proteome</keyword>
<sequence length="279" mass="29854">GTLLGASLGCLAGFVRFFLGKPDGKASSSSATLSAPLRRGAALGSAEGEGFRGRRPSRFVSERLLGEVLGPSPTCPERRWIVRQALHEKAFLNLLSRFLAEARLGRLQTTPKHGPAKEHFAATLIQDELACFAGRHGPLKIEPLEFETGRPNLKVTYPGLEHGDTITFVSHIDVPDWAQPQISLPGGCCQPVPSGSSGQRATSRPWRGRLGAHHATCPHPRRAWALPATPPAECGLSVPCRPASWRGSRRGRGGCEGRVAGRPPARVVVCEASSVSQFN</sequence>
<name>A0A812Y1V5_SYMPI</name>
<protein>
    <submittedName>
        <fullName evidence="1">Uncharacterized protein</fullName>
    </submittedName>
</protein>
<evidence type="ECO:0000313" key="2">
    <source>
        <dbReference type="Proteomes" id="UP000649617"/>
    </source>
</evidence>
<comment type="caution">
    <text evidence="1">The sequence shown here is derived from an EMBL/GenBank/DDBJ whole genome shotgun (WGS) entry which is preliminary data.</text>
</comment>
<dbReference type="EMBL" id="CAJNIZ010046804">
    <property type="protein sequence ID" value="CAE7757009.1"/>
    <property type="molecule type" value="Genomic_DNA"/>
</dbReference>
<organism evidence="1 2">
    <name type="scientific">Symbiodinium pilosum</name>
    <name type="common">Dinoflagellate</name>
    <dbReference type="NCBI Taxonomy" id="2952"/>
    <lineage>
        <taxon>Eukaryota</taxon>
        <taxon>Sar</taxon>
        <taxon>Alveolata</taxon>
        <taxon>Dinophyceae</taxon>
        <taxon>Suessiales</taxon>
        <taxon>Symbiodiniaceae</taxon>
        <taxon>Symbiodinium</taxon>
    </lineage>
</organism>
<reference evidence="1" key="1">
    <citation type="submission" date="2021-02" db="EMBL/GenBank/DDBJ databases">
        <authorList>
            <person name="Dougan E. K."/>
            <person name="Rhodes N."/>
            <person name="Thang M."/>
            <person name="Chan C."/>
        </authorList>
    </citation>
    <scope>NUCLEOTIDE SEQUENCE</scope>
</reference>
<gene>
    <name evidence="1" type="ORF">SPIL2461_LOCUS22022</name>
</gene>
<proteinExistence type="predicted"/>
<accession>A0A812Y1V5</accession>
<feature type="non-terminal residue" evidence="1">
    <location>
        <position position="1"/>
    </location>
</feature>
<dbReference type="Proteomes" id="UP000649617">
    <property type="component" value="Unassembled WGS sequence"/>
</dbReference>
<dbReference type="OrthoDB" id="445058at2759"/>
<evidence type="ECO:0000313" key="1">
    <source>
        <dbReference type="EMBL" id="CAE7757009.1"/>
    </source>
</evidence>